<reference evidence="1" key="1">
    <citation type="submission" date="2020-06" db="EMBL/GenBank/DDBJ databases">
        <title>WGS assembly of Ceratodon purpureus strain R40.</title>
        <authorList>
            <person name="Carey S.B."/>
            <person name="Jenkins J."/>
            <person name="Shu S."/>
            <person name="Lovell J.T."/>
            <person name="Sreedasyam A."/>
            <person name="Maumus F."/>
            <person name="Tiley G.P."/>
            <person name="Fernandez-Pozo N."/>
            <person name="Barry K."/>
            <person name="Chen C."/>
            <person name="Wang M."/>
            <person name="Lipzen A."/>
            <person name="Daum C."/>
            <person name="Saski C.A."/>
            <person name="Payton A.C."/>
            <person name="Mcbreen J.C."/>
            <person name="Conrad R.E."/>
            <person name="Kollar L.M."/>
            <person name="Olsson S."/>
            <person name="Huttunen S."/>
            <person name="Landis J.B."/>
            <person name="Wickett N.J."/>
            <person name="Johnson M.G."/>
            <person name="Rensing S.A."/>
            <person name="Grimwood J."/>
            <person name="Schmutz J."/>
            <person name="Mcdaniel S.F."/>
        </authorList>
    </citation>
    <scope>NUCLEOTIDE SEQUENCE</scope>
    <source>
        <strain evidence="1">R40</strain>
    </source>
</reference>
<comment type="caution">
    <text evidence="1">The sequence shown here is derived from an EMBL/GenBank/DDBJ whole genome shotgun (WGS) entry which is preliminary data.</text>
</comment>
<proteinExistence type="predicted"/>
<organism evidence="1 2">
    <name type="scientific">Ceratodon purpureus</name>
    <name type="common">Fire moss</name>
    <name type="synonym">Dicranum purpureum</name>
    <dbReference type="NCBI Taxonomy" id="3225"/>
    <lineage>
        <taxon>Eukaryota</taxon>
        <taxon>Viridiplantae</taxon>
        <taxon>Streptophyta</taxon>
        <taxon>Embryophyta</taxon>
        <taxon>Bryophyta</taxon>
        <taxon>Bryophytina</taxon>
        <taxon>Bryopsida</taxon>
        <taxon>Dicranidae</taxon>
        <taxon>Pseudoditrichales</taxon>
        <taxon>Ditrichaceae</taxon>
        <taxon>Ceratodon</taxon>
    </lineage>
</organism>
<accession>A0A8T0GMN7</accession>
<dbReference type="Proteomes" id="UP000822688">
    <property type="component" value="Chromosome 10"/>
</dbReference>
<evidence type="ECO:0000313" key="1">
    <source>
        <dbReference type="EMBL" id="KAG0559837.1"/>
    </source>
</evidence>
<dbReference type="AlphaFoldDB" id="A0A8T0GMN7"/>
<gene>
    <name evidence="1" type="ORF">KC19_10G132700</name>
</gene>
<dbReference type="EMBL" id="CM026431">
    <property type="protein sequence ID" value="KAG0559837.1"/>
    <property type="molecule type" value="Genomic_DNA"/>
</dbReference>
<keyword evidence="2" id="KW-1185">Reference proteome</keyword>
<sequence length="82" mass="9143">MMVLAFAGVAMVLVRIRSYIVSRIEMALNLMSKRFLALSTLSKLRRFGMILQSMSEDDKDAQALKAHLQSDVGAFSRQSSCT</sequence>
<protein>
    <submittedName>
        <fullName evidence="1">Uncharacterized protein</fullName>
    </submittedName>
</protein>
<evidence type="ECO:0000313" key="2">
    <source>
        <dbReference type="Proteomes" id="UP000822688"/>
    </source>
</evidence>
<name>A0A8T0GMN7_CERPU</name>